<keyword evidence="11 14" id="KW-1133">Transmembrane helix</keyword>
<dbReference type="EMBL" id="JBHSMI010000028">
    <property type="protein sequence ID" value="MFC5405064.1"/>
    <property type="molecule type" value="Genomic_DNA"/>
</dbReference>
<dbReference type="CDD" id="cd06225">
    <property type="entry name" value="HAMP"/>
    <property type="match status" value="1"/>
</dbReference>
<organism evidence="17 18">
    <name type="scientific">Cohnella soli</name>
    <dbReference type="NCBI Taxonomy" id="425005"/>
    <lineage>
        <taxon>Bacteria</taxon>
        <taxon>Bacillati</taxon>
        <taxon>Bacillota</taxon>
        <taxon>Bacilli</taxon>
        <taxon>Bacillales</taxon>
        <taxon>Paenibacillaceae</taxon>
        <taxon>Cohnella</taxon>
    </lineage>
</organism>
<keyword evidence="13 14" id="KW-0472">Membrane</keyword>
<comment type="subcellular location">
    <subcellularLocation>
        <location evidence="2">Cell membrane</location>
        <topology evidence="2">Multi-pass membrane protein</topology>
    </subcellularLocation>
</comment>
<dbReference type="EC" id="2.7.13.3" evidence="3"/>
<keyword evidence="12" id="KW-0902">Two-component regulatory system</keyword>
<dbReference type="InterPro" id="IPR003594">
    <property type="entry name" value="HATPase_dom"/>
</dbReference>
<evidence type="ECO:0000256" key="13">
    <source>
        <dbReference type="ARBA" id="ARBA00023136"/>
    </source>
</evidence>
<dbReference type="SMART" id="SM00304">
    <property type="entry name" value="HAMP"/>
    <property type="match status" value="1"/>
</dbReference>
<dbReference type="InterPro" id="IPR004358">
    <property type="entry name" value="Sig_transdc_His_kin-like_C"/>
</dbReference>
<protein>
    <recommendedName>
        <fullName evidence="3">histidine kinase</fullName>
        <ecNumber evidence="3">2.7.13.3</ecNumber>
    </recommendedName>
</protein>
<dbReference type="InterPro" id="IPR003660">
    <property type="entry name" value="HAMP_dom"/>
</dbReference>
<keyword evidence="5" id="KW-0597">Phosphoprotein</keyword>
<comment type="catalytic activity">
    <reaction evidence="1">
        <text>ATP + protein L-histidine = ADP + protein N-phospho-L-histidine.</text>
        <dbReference type="EC" id="2.7.13.3"/>
    </reaction>
</comment>
<dbReference type="Gene3D" id="1.10.287.130">
    <property type="match status" value="1"/>
</dbReference>
<keyword evidence="18" id="KW-1185">Reference proteome</keyword>
<evidence type="ECO:0000313" key="17">
    <source>
        <dbReference type="EMBL" id="MFC5405064.1"/>
    </source>
</evidence>
<evidence type="ECO:0000256" key="14">
    <source>
        <dbReference type="SAM" id="Phobius"/>
    </source>
</evidence>
<dbReference type="RefSeq" id="WP_378135920.1">
    <property type="nucleotide sequence ID" value="NZ_JBHSMI010000028.1"/>
</dbReference>
<evidence type="ECO:0000256" key="2">
    <source>
        <dbReference type="ARBA" id="ARBA00004651"/>
    </source>
</evidence>
<evidence type="ECO:0000256" key="9">
    <source>
        <dbReference type="ARBA" id="ARBA00022777"/>
    </source>
</evidence>
<reference evidence="18" key="1">
    <citation type="journal article" date="2019" name="Int. J. Syst. Evol. Microbiol.">
        <title>The Global Catalogue of Microorganisms (GCM) 10K type strain sequencing project: providing services to taxonomists for standard genome sequencing and annotation.</title>
        <authorList>
            <consortium name="The Broad Institute Genomics Platform"/>
            <consortium name="The Broad Institute Genome Sequencing Center for Infectious Disease"/>
            <person name="Wu L."/>
            <person name="Ma J."/>
        </authorList>
    </citation>
    <scope>NUCLEOTIDE SEQUENCE [LARGE SCALE GENOMIC DNA]</scope>
    <source>
        <strain evidence="18">CGMCC 1.18575</strain>
    </source>
</reference>
<sequence length="438" mass="49188">MRTIRGRLILSLVLVMVFSVSVTIFLFSVYTNGMFKDQARTQLEIQLQKALEVLDGGEISDLDDTDLAIRFKNHLFDADYAVLNPHNRVIASSDASLIGKHLRAGVSGTTDTLSRHGEQWLYTVNDIDDKQLRLMLFTPLGALSGFHRKWIAIAAAALAASSLFIFMVGFFMIWNTTRPLKRLREAVSGYRPDRWSEALPTADSGSEIGKLIQTFHSMTDRIGRHHEHQTAFLHQVSHELRTPLMSIQGYAMAIKDQVVPQEQALNVICNESQRLIQMVGKLLELSRLESESEQWPVQMVDLREMAGNAAEIVSPLAGKDEVAIHVESEDSMWAEVPAEQLFLVMLNLLSNAARHAATQARIMISREENQWRITVDDDGPGVPEELRETVFSRFYKGNDGGLGLGLTICRQISERMGATLVCEVSEWGGARFRYEWSA</sequence>
<feature type="domain" description="Histidine kinase" evidence="15">
    <location>
        <begin position="235"/>
        <end position="438"/>
    </location>
</feature>
<dbReference type="PANTHER" id="PTHR45528">
    <property type="entry name" value="SENSOR HISTIDINE KINASE CPXA"/>
    <property type="match status" value="1"/>
</dbReference>
<feature type="domain" description="HAMP" evidence="16">
    <location>
        <begin position="174"/>
        <end position="227"/>
    </location>
</feature>
<dbReference type="CDD" id="cd00075">
    <property type="entry name" value="HATPase"/>
    <property type="match status" value="1"/>
</dbReference>
<evidence type="ECO:0000256" key="7">
    <source>
        <dbReference type="ARBA" id="ARBA00022692"/>
    </source>
</evidence>
<dbReference type="SUPFAM" id="SSF55874">
    <property type="entry name" value="ATPase domain of HSP90 chaperone/DNA topoisomerase II/histidine kinase"/>
    <property type="match status" value="1"/>
</dbReference>
<dbReference type="PRINTS" id="PR00344">
    <property type="entry name" value="BCTRLSENSOR"/>
</dbReference>
<evidence type="ECO:0000259" key="16">
    <source>
        <dbReference type="PROSITE" id="PS50885"/>
    </source>
</evidence>
<keyword evidence="6" id="KW-0808">Transferase</keyword>
<keyword evidence="7 14" id="KW-0812">Transmembrane</keyword>
<dbReference type="Pfam" id="PF02518">
    <property type="entry name" value="HATPase_c"/>
    <property type="match status" value="1"/>
</dbReference>
<dbReference type="Gene3D" id="6.10.340.10">
    <property type="match status" value="1"/>
</dbReference>
<evidence type="ECO:0000256" key="12">
    <source>
        <dbReference type="ARBA" id="ARBA00023012"/>
    </source>
</evidence>
<evidence type="ECO:0000256" key="5">
    <source>
        <dbReference type="ARBA" id="ARBA00022553"/>
    </source>
</evidence>
<dbReference type="Pfam" id="PF00512">
    <property type="entry name" value="HisKA"/>
    <property type="match status" value="1"/>
</dbReference>
<evidence type="ECO:0000256" key="4">
    <source>
        <dbReference type="ARBA" id="ARBA00022475"/>
    </source>
</evidence>
<dbReference type="Gene3D" id="3.30.565.10">
    <property type="entry name" value="Histidine kinase-like ATPase, C-terminal domain"/>
    <property type="match status" value="1"/>
</dbReference>
<dbReference type="InterPro" id="IPR036890">
    <property type="entry name" value="HATPase_C_sf"/>
</dbReference>
<evidence type="ECO:0000256" key="1">
    <source>
        <dbReference type="ARBA" id="ARBA00000085"/>
    </source>
</evidence>
<name>A0ABW0HWW6_9BACL</name>
<accession>A0ABW0HWW6</accession>
<proteinExistence type="predicted"/>
<keyword evidence="4" id="KW-1003">Cell membrane</keyword>
<feature type="transmembrane region" description="Helical" evidence="14">
    <location>
        <begin position="7"/>
        <end position="30"/>
    </location>
</feature>
<keyword evidence="10 17" id="KW-0067">ATP-binding</keyword>
<dbReference type="SMART" id="SM00388">
    <property type="entry name" value="HisKA"/>
    <property type="match status" value="1"/>
</dbReference>
<evidence type="ECO:0000256" key="10">
    <source>
        <dbReference type="ARBA" id="ARBA00022840"/>
    </source>
</evidence>
<dbReference type="GO" id="GO:0005524">
    <property type="term" value="F:ATP binding"/>
    <property type="evidence" value="ECO:0007669"/>
    <property type="project" value="UniProtKB-KW"/>
</dbReference>
<evidence type="ECO:0000259" key="15">
    <source>
        <dbReference type="PROSITE" id="PS50109"/>
    </source>
</evidence>
<comment type="caution">
    <text evidence="17">The sequence shown here is derived from an EMBL/GenBank/DDBJ whole genome shotgun (WGS) entry which is preliminary data.</text>
</comment>
<dbReference type="SUPFAM" id="SSF158472">
    <property type="entry name" value="HAMP domain-like"/>
    <property type="match status" value="1"/>
</dbReference>
<evidence type="ECO:0000256" key="8">
    <source>
        <dbReference type="ARBA" id="ARBA00022741"/>
    </source>
</evidence>
<evidence type="ECO:0000256" key="6">
    <source>
        <dbReference type="ARBA" id="ARBA00022679"/>
    </source>
</evidence>
<dbReference type="SMART" id="SM00387">
    <property type="entry name" value="HATPase_c"/>
    <property type="match status" value="1"/>
</dbReference>
<dbReference type="PROSITE" id="PS50109">
    <property type="entry name" value="HIS_KIN"/>
    <property type="match status" value="1"/>
</dbReference>
<evidence type="ECO:0000313" key="18">
    <source>
        <dbReference type="Proteomes" id="UP001596113"/>
    </source>
</evidence>
<evidence type="ECO:0000256" key="3">
    <source>
        <dbReference type="ARBA" id="ARBA00012438"/>
    </source>
</evidence>
<dbReference type="CDD" id="cd00082">
    <property type="entry name" value="HisKA"/>
    <property type="match status" value="1"/>
</dbReference>
<dbReference type="Pfam" id="PF00672">
    <property type="entry name" value="HAMP"/>
    <property type="match status" value="1"/>
</dbReference>
<evidence type="ECO:0000256" key="11">
    <source>
        <dbReference type="ARBA" id="ARBA00022989"/>
    </source>
</evidence>
<dbReference type="InterPro" id="IPR036097">
    <property type="entry name" value="HisK_dim/P_sf"/>
</dbReference>
<dbReference type="InterPro" id="IPR003661">
    <property type="entry name" value="HisK_dim/P_dom"/>
</dbReference>
<dbReference type="InterPro" id="IPR050398">
    <property type="entry name" value="HssS/ArlS-like"/>
</dbReference>
<keyword evidence="9" id="KW-0418">Kinase</keyword>
<feature type="transmembrane region" description="Helical" evidence="14">
    <location>
        <begin position="150"/>
        <end position="174"/>
    </location>
</feature>
<dbReference type="Proteomes" id="UP001596113">
    <property type="component" value="Unassembled WGS sequence"/>
</dbReference>
<dbReference type="SUPFAM" id="SSF47384">
    <property type="entry name" value="Homodimeric domain of signal transducing histidine kinase"/>
    <property type="match status" value="1"/>
</dbReference>
<keyword evidence="8" id="KW-0547">Nucleotide-binding</keyword>
<gene>
    <name evidence="17" type="ORF">ACFPOF_20160</name>
</gene>
<dbReference type="PROSITE" id="PS50885">
    <property type="entry name" value="HAMP"/>
    <property type="match status" value="1"/>
</dbReference>
<dbReference type="PANTHER" id="PTHR45528:SF1">
    <property type="entry name" value="SENSOR HISTIDINE KINASE CPXA"/>
    <property type="match status" value="1"/>
</dbReference>
<dbReference type="InterPro" id="IPR005467">
    <property type="entry name" value="His_kinase_dom"/>
</dbReference>